<accession>A0ABW4G2W4</accession>
<gene>
    <name evidence="2" type="ORF">ACFSJ0_01575</name>
</gene>
<keyword evidence="3" id="KW-1185">Reference proteome</keyword>
<dbReference type="Proteomes" id="UP001597097">
    <property type="component" value="Unassembled WGS sequence"/>
</dbReference>
<dbReference type="NCBIfam" id="NF038083">
    <property type="entry name" value="CU044_5270_fam"/>
    <property type="match status" value="1"/>
</dbReference>
<organism evidence="2 3">
    <name type="scientific">Nonomuraea guangzhouensis</name>
    <dbReference type="NCBI Taxonomy" id="1291555"/>
    <lineage>
        <taxon>Bacteria</taxon>
        <taxon>Bacillati</taxon>
        <taxon>Actinomycetota</taxon>
        <taxon>Actinomycetes</taxon>
        <taxon>Streptosporangiales</taxon>
        <taxon>Streptosporangiaceae</taxon>
        <taxon>Nonomuraea</taxon>
    </lineage>
</organism>
<sequence>MDEMTQVKQLLADKLEPDRQHLAPLRASLLEEARRPPTRRFAGSLRLAVAGVAVTAVTAGTVIFLQGAAPASAQEVLRQAAEAAQEQRDLTPGPDQYVHTLFQQQQIQVQNGKGELVNRMQERWEPAAGPKPWLLRERETSRADVPGMPRATFPHTTEVSDSFFKTDCEQAPSGELTYAGMAGITPDQMRKKVAAGGPDIWNTVSMLIRAAAVRPSVTPELYKIAAEVKGIKLIPETVDAIGRPGIGVTLEKNGARSIMIFDRETYRYLGERFEVLDPKKFAVAGLDLDEKTANNPKLRLITVNSSALVAVNVADGLPRLSANAATSKIPC</sequence>
<feature type="transmembrane region" description="Helical" evidence="1">
    <location>
        <begin position="44"/>
        <end position="65"/>
    </location>
</feature>
<keyword evidence="1" id="KW-0812">Transmembrane</keyword>
<name>A0ABW4G2W4_9ACTN</name>
<protein>
    <submittedName>
        <fullName evidence="2">CU044_5270 family protein</fullName>
    </submittedName>
</protein>
<comment type="caution">
    <text evidence="2">The sequence shown here is derived from an EMBL/GenBank/DDBJ whole genome shotgun (WGS) entry which is preliminary data.</text>
</comment>
<dbReference type="RefSeq" id="WP_219536241.1">
    <property type="nucleotide sequence ID" value="NZ_JAHKRM010000029.1"/>
</dbReference>
<proteinExistence type="predicted"/>
<keyword evidence="1" id="KW-0472">Membrane</keyword>
<keyword evidence="1" id="KW-1133">Transmembrane helix</keyword>
<evidence type="ECO:0000256" key="1">
    <source>
        <dbReference type="SAM" id="Phobius"/>
    </source>
</evidence>
<evidence type="ECO:0000313" key="3">
    <source>
        <dbReference type="Proteomes" id="UP001597097"/>
    </source>
</evidence>
<evidence type="ECO:0000313" key="2">
    <source>
        <dbReference type="EMBL" id="MFD1535702.1"/>
    </source>
</evidence>
<reference evidence="3" key="1">
    <citation type="journal article" date="2019" name="Int. J. Syst. Evol. Microbiol.">
        <title>The Global Catalogue of Microorganisms (GCM) 10K type strain sequencing project: providing services to taxonomists for standard genome sequencing and annotation.</title>
        <authorList>
            <consortium name="The Broad Institute Genomics Platform"/>
            <consortium name="The Broad Institute Genome Sequencing Center for Infectious Disease"/>
            <person name="Wu L."/>
            <person name="Ma J."/>
        </authorList>
    </citation>
    <scope>NUCLEOTIDE SEQUENCE [LARGE SCALE GENOMIC DNA]</scope>
    <source>
        <strain evidence="3">CGMCC 1.15399</strain>
    </source>
</reference>
<dbReference type="InterPro" id="IPR047789">
    <property type="entry name" value="CU044_5270-like"/>
</dbReference>
<dbReference type="EMBL" id="JBHUCM010000003">
    <property type="protein sequence ID" value="MFD1535702.1"/>
    <property type="molecule type" value="Genomic_DNA"/>
</dbReference>